<dbReference type="InterPro" id="IPR050438">
    <property type="entry name" value="LMW_PTPase"/>
</dbReference>
<dbReference type="InterPro" id="IPR017867">
    <property type="entry name" value="Tyr_phospatase_low_mol_wt"/>
</dbReference>
<dbReference type="Proteomes" id="UP000193303">
    <property type="component" value="Unassembled WGS sequence"/>
</dbReference>
<dbReference type="InterPro" id="IPR023485">
    <property type="entry name" value="Ptyr_pPase"/>
</dbReference>
<dbReference type="Pfam" id="PF01451">
    <property type="entry name" value="LMWPc"/>
    <property type="match status" value="1"/>
</dbReference>
<comment type="similarity">
    <text evidence="1">Belongs to the low molecular weight phosphotyrosine protein phosphatase family.</text>
</comment>
<dbReference type="OrthoDB" id="9784339at2"/>
<keyword evidence="3" id="KW-0378">Hydrolase</keyword>
<gene>
    <name evidence="7" type="ORF">BV912_01710</name>
</gene>
<sequence length="155" mass="17397">MNTYRILFVCLGNICRSPMAEYVLRHQAREAGVTDRIITSSSGTSGWHNGENMHEGTLKKLKQQGIDPSGFTSSQVAHSDAEHYDFIIAMDDNNLAELTRLLGSNPEKIFKLTDLIPESGYDHVPDPWYTGDFNETFRLVSLGSRALLKKLNLTH</sequence>
<keyword evidence="4" id="KW-0904">Protein phosphatase</keyword>
<comment type="caution">
    <text evidence="7">The sequence shown here is derived from an EMBL/GenBank/DDBJ whole genome shotgun (WGS) entry which is preliminary data.</text>
</comment>
<evidence type="ECO:0000256" key="1">
    <source>
        <dbReference type="ARBA" id="ARBA00011063"/>
    </source>
</evidence>
<feature type="active site" evidence="5">
    <location>
        <position position="16"/>
    </location>
</feature>
<evidence type="ECO:0000256" key="3">
    <source>
        <dbReference type="ARBA" id="ARBA00022801"/>
    </source>
</evidence>
<dbReference type="EMBL" id="MTAB01000003">
    <property type="protein sequence ID" value="OSI24598.1"/>
    <property type="molecule type" value="Genomic_DNA"/>
</dbReference>
<dbReference type="PANTHER" id="PTHR11717">
    <property type="entry name" value="LOW MOLECULAR WEIGHT PROTEIN TYROSINE PHOSPHATASE"/>
    <property type="match status" value="1"/>
</dbReference>
<dbReference type="GO" id="GO:0004725">
    <property type="term" value="F:protein tyrosine phosphatase activity"/>
    <property type="evidence" value="ECO:0007669"/>
    <property type="project" value="UniProtKB-EC"/>
</dbReference>
<name>A0A1X3DKB6_9NEIS</name>
<evidence type="ECO:0000313" key="8">
    <source>
        <dbReference type="Proteomes" id="UP000193303"/>
    </source>
</evidence>
<dbReference type="RefSeq" id="WP_085357951.1">
    <property type="nucleotide sequence ID" value="NZ_MTAB01000003.1"/>
</dbReference>
<evidence type="ECO:0000256" key="2">
    <source>
        <dbReference type="ARBA" id="ARBA00013064"/>
    </source>
</evidence>
<accession>A0A1X3DKB6</accession>
<dbReference type="PRINTS" id="PR00719">
    <property type="entry name" value="LMWPTPASE"/>
</dbReference>
<protein>
    <recommendedName>
        <fullName evidence="2">protein-tyrosine-phosphatase</fullName>
        <ecNumber evidence="2">3.1.3.48</ecNumber>
    </recommendedName>
</protein>
<dbReference type="InterPro" id="IPR036196">
    <property type="entry name" value="Ptyr_pPase_sf"/>
</dbReference>
<evidence type="ECO:0000259" key="6">
    <source>
        <dbReference type="SMART" id="SM00226"/>
    </source>
</evidence>
<dbReference type="CDD" id="cd16343">
    <property type="entry name" value="LMWPTP"/>
    <property type="match status" value="1"/>
</dbReference>
<evidence type="ECO:0000256" key="5">
    <source>
        <dbReference type="PIRSR" id="PIRSR617867-1"/>
    </source>
</evidence>
<evidence type="ECO:0000256" key="4">
    <source>
        <dbReference type="ARBA" id="ARBA00022912"/>
    </source>
</evidence>
<feature type="active site" description="Proton donor" evidence="5">
    <location>
        <position position="126"/>
    </location>
</feature>
<dbReference type="SUPFAM" id="SSF52788">
    <property type="entry name" value="Phosphotyrosine protein phosphatases I"/>
    <property type="match status" value="1"/>
</dbReference>
<dbReference type="Gene3D" id="3.40.50.2300">
    <property type="match status" value="1"/>
</dbReference>
<feature type="active site" description="Nucleophile" evidence="5">
    <location>
        <position position="10"/>
    </location>
</feature>
<dbReference type="AlphaFoldDB" id="A0A1X3DKB6"/>
<dbReference type="STRING" id="1931275.BV914_02810"/>
<evidence type="ECO:0000313" key="7">
    <source>
        <dbReference type="EMBL" id="OSI24598.1"/>
    </source>
</evidence>
<reference evidence="8" key="1">
    <citation type="submission" date="2017-01" db="EMBL/GenBank/DDBJ databases">
        <authorList>
            <person name="Mah S.A."/>
            <person name="Swanson W.J."/>
            <person name="Moy G.W."/>
            <person name="Vacquier V.D."/>
        </authorList>
    </citation>
    <scope>NUCLEOTIDE SEQUENCE [LARGE SCALE GENOMIC DNA]</scope>
    <source>
        <strain evidence="8">124861</strain>
    </source>
</reference>
<feature type="domain" description="Phosphotyrosine protein phosphatase I" evidence="6">
    <location>
        <begin position="4"/>
        <end position="150"/>
    </location>
</feature>
<organism evidence="7 8">
    <name type="scientific">Neisseria dumasiana</name>
    <dbReference type="NCBI Taxonomy" id="1931275"/>
    <lineage>
        <taxon>Bacteria</taxon>
        <taxon>Pseudomonadati</taxon>
        <taxon>Pseudomonadota</taxon>
        <taxon>Betaproteobacteria</taxon>
        <taxon>Neisseriales</taxon>
        <taxon>Neisseriaceae</taxon>
        <taxon>Neisseria</taxon>
    </lineage>
</organism>
<dbReference type="EC" id="3.1.3.48" evidence="2"/>
<dbReference type="PANTHER" id="PTHR11717:SF7">
    <property type="entry name" value="LOW MOLECULAR WEIGHT PHOSPHOTYROSINE PROTEIN PHOSPHATASE"/>
    <property type="match status" value="1"/>
</dbReference>
<dbReference type="SMART" id="SM00226">
    <property type="entry name" value="LMWPc"/>
    <property type="match status" value="1"/>
</dbReference>
<proteinExistence type="inferred from homology"/>